<evidence type="ECO:0000313" key="3">
    <source>
        <dbReference type="Proteomes" id="UP001172673"/>
    </source>
</evidence>
<reference evidence="2" key="1">
    <citation type="submission" date="2022-10" db="EMBL/GenBank/DDBJ databases">
        <title>Culturing micro-colonial fungi from biological soil crusts in the Mojave desert and describing Neophaeococcomyces mojavensis, and introducing the new genera and species Taxawa tesnikishii.</title>
        <authorList>
            <person name="Kurbessoian T."/>
            <person name="Stajich J.E."/>
        </authorList>
    </citation>
    <scope>NUCLEOTIDE SEQUENCE</scope>
    <source>
        <strain evidence="2">TK_41</strain>
    </source>
</reference>
<name>A0AA38WZQ5_9EURO</name>
<feature type="region of interest" description="Disordered" evidence="1">
    <location>
        <begin position="71"/>
        <end position="96"/>
    </location>
</feature>
<feature type="region of interest" description="Disordered" evidence="1">
    <location>
        <begin position="156"/>
        <end position="175"/>
    </location>
</feature>
<protein>
    <submittedName>
        <fullName evidence="2">Uncharacterized protein</fullName>
    </submittedName>
</protein>
<evidence type="ECO:0000256" key="1">
    <source>
        <dbReference type="SAM" id="MobiDB-lite"/>
    </source>
</evidence>
<organism evidence="2 3">
    <name type="scientific">Cladophialophora chaetospira</name>
    <dbReference type="NCBI Taxonomy" id="386627"/>
    <lineage>
        <taxon>Eukaryota</taxon>
        <taxon>Fungi</taxon>
        <taxon>Dikarya</taxon>
        <taxon>Ascomycota</taxon>
        <taxon>Pezizomycotina</taxon>
        <taxon>Eurotiomycetes</taxon>
        <taxon>Chaetothyriomycetidae</taxon>
        <taxon>Chaetothyriales</taxon>
        <taxon>Herpotrichiellaceae</taxon>
        <taxon>Cladophialophora</taxon>
    </lineage>
</organism>
<dbReference type="EMBL" id="JAPDRK010000020">
    <property type="protein sequence ID" value="KAJ9604124.1"/>
    <property type="molecule type" value="Genomic_DNA"/>
</dbReference>
<gene>
    <name evidence="2" type="ORF">H2200_011647</name>
</gene>
<comment type="caution">
    <text evidence="2">The sequence shown here is derived from an EMBL/GenBank/DDBJ whole genome shotgun (WGS) entry which is preliminary data.</text>
</comment>
<feature type="compositionally biased region" description="Basic and acidic residues" evidence="1">
    <location>
        <begin position="80"/>
        <end position="96"/>
    </location>
</feature>
<evidence type="ECO:0000313" key="2">
    <source>
        <dbReference type="EMBL" id="KAJ9604124.1"/>
    </source>
</evidence>
<dbReference type="Proteomes" id="UP001172673">
    <property type="component" value="Unassembled WGS sequence"/>
</dbReference>
<accession>A0AA38WZQ5</accession>
<proteinExistence type="predicted"/>
<sequence length="471" mass="52558">MANTSDNTRPELIHDDPDLIRALGLDWTPEQTQDYLSGIKVFKVKRLAEDQVKPTPGVFWAEDEKAKEDWSQNWDGIPLAEDRDKRKGKEGQKLSPEDVRKIEVVGRDVFPYILKRGDAALFYDEDSGDLVFARLPNTVKNKEILAAITDVCKKTARERRGNRRDDPGHMALGGITAGRQGAVTNTISRSHLRETRHTDIEKARIHFEESSMASIVWNIITRRMPPEVKQDFDDGMAEKNLRRMDGGVAGDEFPHTETGGNTYVCALTTISTADPATGGNFFNAQYGILSLAEEDTITVWRVGDNHGTSLYHLIPRQNTGVAFFISANLKEEKEHSEPKYTLGQILNTKRPDPPVFSARRKRIAEHVSAWYLYEEPVAKTDQDFADAADITKPAGGEELGPDGATFAENELLDTSGQALGELWENCKEVDSTGEDPVRGAAASGIKRWVEDFSSDREISEEDVKGVKRSRV</sequence>
<feature type="compositionally biased region" description="Basic and acidic residues" evidence="1">
    <location>
        <begin position="156"/>
        <end position="168"/>
    </location>
</feature>
<dbReference type="AlphaFoldDB" id="A0AA38WZQ5"/>
<keyword evidence="3" id="KW-1185">Reference proteome</keyword>